<dbReference type="Pfam" id="PF07730">
    <property type="entry name" value="HisKA_3"/>
    <property type="match status" value="1"/>
</dbReference>
<evidence type="ECO:0000256" key="7">
    <source>
        <dbReference type="ARBA" id="ARBA00022840"/>
    </source>
</evidence>
<organism evidence="13 14">
    <name type="scientific">Actinomadura barringtoniae</name>
    <dbReference type="NCBI Taxonomy" id="1427535"/>
    <lineage>
        <taxon>Bacteria</taxon>
        <taxon>Bacillati</taxon>
        <taxon>Actinomycetota</taxon>
        <taxon>Actinomycetes</taxon>
        <taxon>Streptosporangiales</taxon>
        <taxon>Thermomonosporaceae</taxon>
        <taxon>Actinomadura</taxon>
    </lineage>
</organism>
<keyword evidence="6" id="KW-0418">Kinase</keyword>
<comment type="catalytic activity">
    <reaction evidence="1">
        <text>ATP + protein L-histidine = ADP + protein N-phospho-L-histidine.</text>
        <dbReference type="EC" id="2.7.13.3"/>
    </reaction>
</comment>
<keyword evidence="10" id="KW-0812">Transmembrane</keyword>
<protein>
    <recommendedName>
        <fullName evidence="2">histidine kinase</fullName>
        <ecNumber evidence="2">2.7.13.3</ecNumber>
    </recommendedName>
</protein>
<keyword evidence="4" id="KW-0808">Transferase</keyword>
<evidence type="ECO:0000256" key="1">
    <source>
        <dbReference type="ARBA" id="ARBA00000085"/>
    </source>
</evidence>
<feature type="compositionally biased region" description="Basic and acidic residues" evidence="9">
    <location>
        <begin position="290"/>
        <end position="300"/>
    </location>
</feature>
<dbReference type="GO" id="GO:0016020">
    <property type="term" value="C:membrane"/>
    <property type="evidence" value="ECO:0007669"/>
    <property type="project" value="InterPro"/>
</dbReference>
<dbReference type="Gene3D" id="3.30.565.10">
    <property type="entry name" value="Histidine kinase-like ATPase, C-terminal domain"/>
    <property type="match status" value="1"/>
</dbReference>
<feature type="transmembrane region" description="Helical" evidence="10">
    <location>
        <begin position="41"/>
        <end position="58"/>
    </location>
</feature>
<evidence type="ECO:0000256" key="3">
    <source>
        <dbReference type="ARBA" id="ARBA00022553"/>
    </source>
</evidence>
<dbReference type="PANTHER" id="PTHR24421">
    <property type="entry name" value="NITRATE/NITRITE SENSOR PROTEIN NARX-RELATED"/>
    <property type="match status" value="1"/>
</dbReference>
<keyword evidence="8" id="KW-0902">Two-component regulatory system</keyword>
<feature type="transmembrane region" description="Helical" evidence="10">
    <location>
        <begin position="170"/>
        <end position="190"/>
    </location>
</feature>
<evidence type="ECO:0000259" key="11">
    <source>
        <dbReference type="Pfam" id="PF02518"/>
    </source>
</evidence>
<evidence type="ECO:0000256" key="5">
    <source>
        <dbReference type="ARBA" id="ARBA00022741"/>
    </source>
</evidence>
<evidence type="ECO:0000259" key="12">
    <source>
        <dbReference type="Pfam" id="PF07730"/>
    </source>
</evidence>
<feature type="domain" description="Histidine kinase/HSP90-like ATPase" evidence="11">
    <location>
        <begin position="344"/>
        <end position="436"/>
    </location>
</feature>
<evidence type="ECO:0000256" key="6">
    <source>
        <dbReference type="ARBA" id="ARBA00022777"/>
    </source>
</evidence>
<feature type="transmembrane region" description="Helical" evidence="10">
    <location>
        <begin position="78"/>
        <end position="94"/>
    </location>
</feature>
<comment type="caution">
    <text evidence="13">The sequence shown here is derived from an EMBL/GenBank/DDBJ whole genome shotgun (WGS) entry which is preliminary data.</text>
</comment>
<keyword evidence="7" id="KW-0067">ATP-binding</keyword>
<keyword evidence="10" id="KW-1133">Transmembrane helix</keyword>
<feature type="region of interest" description="Disordered" evidence="9">
    <location>
        <begin position="277"/>
        <end position="302"/>
    </location>
</feature>
<dbReference type="Gene3D" id="1.20.5.1930">
    <property type="match status" value="1"/>
</dbReference>
<evidence type="ECO:0000313" key="14">
    <source>
        <dbReference type="Proteomes" id="UP000669179"/>
    </source>
</evidence>
<dbReference type="EMBL" id="JAGEOJ010000020">
    <property type="protein sequence ID" value="MBO2453285.1"/>
    <property type="molecule type" value="Genomic_DNA"/>
</dbReference>
<keyword evidence="3" id="KW-0597">Phosphoprotein</keyword>
<evidence type="ECO:0000256" key="2">
    <source>
        <dbReference type="ARBA" id="ARBA00012438"/>
    </source>
</evidence>
<dbReference type="Pfam" id="PF02518">
    <property type="entry name" value="HATPase_c"/>
    <property type="match status" value="1"/>
</dbReference>
<keyword evidence="5" id="KW-0547">Nucleotide-binding</keyword>
<evidence type="ECO:0000313" key="13">
    <source>
        <dbReference type="EMBL" id="MBO2453285.1"/>
    </source>
</evidence>
<sequence>MRAGGCPCDTVIVHRVLGRWSAGIAALGRPGGPAKPVTRRVLLLDGGLALLVAVLIAARAGVHGEVADSTATLASSRRAWGIVIGLAAAVPLVFRRRVPLTTFWLVLLVVHFSRHTPGVDPTFLVVATVIAAYSAAMHSRYQLPAIGSILLGAVALLADYRSNLTSVRPGILMVGFLVPVVLATVAIHTWRQQIRALELQQQLATRRAAEEERSRIARDLHDVVTHNVSVIVIQAGAARKVMDSQPELAREALLAVESGGRAAMTELRHVMGLLTMDDGKAQIEPPDTAPDDRDDRDDGGKIMLAPRPGIDQVADMIGRVRDAGASIELQVTGTVTPLPPGVDLAAYRVVQEALTNTLKHAPGSQVTVLVEYLSQAIRLRITNTNGTEDIQRTSVDGMESGRGLVGLRERIGIYGGTLETEHPPSGGYCLEARIPTDAE</sequence>
<dbReference type="CDD" id="cd16917">
    <property type="entry name" value="HATPase_UhpB-NarQ-NarX-like"/>
    <property type="match status" value="1"/>
</dbReference>
<reference evidence="13" key="1">
    <citation type="submission" date="2021-03" db="EMBL/GenBank/DDBJ databases">
        <authorList>
            <person name="Kanchanasin P."/>
            <person name="Saeng-In P."/>
            <person name="Phongsopitanun W."/>
            <person name="Yuki M."/>
            <person name="Kudo T."/>
            <person name="Ohkuma M."/>
            <person name="Tanasupawat S."/>
        </authorList>
    </citation>
    <scope>NUCLEOTIDE SEQUENCE</scope>
    <source>
        <strain evidence="13">GKU 128</strain>
    </source>
</reference>
<evidence type="ECO:0000256" key="9">
    <source>
        <dbReference type="SAM" id="MobiDB-lite"/>
    </source>
</evidence>
<dbReference type="InterPro" id="IPR036890">
    <property type="entry name" value="HATPase_C_sf"/>
</dbReference>
<accession>A0A939PIJ1</accession>
<proteinExistence type="predicted"/>
<dbReference type="EC" id="2.7.13.3" evidence="2"/>
<name>A0A939PIJ1_9ACTN</name>
<dbReference type="InterPro" id="IPR050482">
    <property type="entry name" value="Sensor_HK_TwoCompSys"/>
</dbReference>
<feature type="transmembrane region" description="Helical" evidence="10">
    <location>
        <begin position="115"/>
        <end position="135"/>
    </location>
</feature>
<feature type="domain" description="Signal transduction histidine kinase subgroup 3 dimerisation and phosphoacceptor" evidence="12">
    <location>
        <begin position="212"/>
        <end position="274"/>
    </location>
</feature>
<gene>
    <name evidence="13" type="ORF">J4573_39750</name>
</gene>
<dbReference type="GO" id="GO:0000155">
    <property type="term" value="F:phosphorelay sensor kinase activity"/>
    <property type="evidence" value="ECO:0007669"/>
    <property type="project" value="InterPro"/>
</dbReference>
<dbReference type="AlphaFoldDB" id="A0A939PIJ1"/>
<dbReference type="InterPro" id="IPR003594">
    <property type="entry name" value="HATPase_dom"/>
</dbReference>
<dbReference type="GO" id="GO:0046983">
    <property type="term" value="F:protein dimerization activity"/>
    <property type="evidence" value="ECO:0007669"/>
    <property type="project" value="InterPro"/>
</dbReference>
<evidence type="ECO:0000256" key="8">
    <source>
        <dbReference type="ARBA" id="ARBA00023012"/>
    </source>
</evidence>
<evidence type="ECO:0000256" key="10">
    <source>
        <dbReference type="SAM" id="Phobius"/>
    </source>
</evidence>
<dbReference type="PANTHER" id="PTHR24421:SF10">
    <property type="entry name" value="NITRATE_NITRITE SENSOR PROTEIN NARQ"/>
    <property type="match status" value="1"/>
</dbReference>
<evidence type="ECO:0000256" key="4">
    <source>
        <dbReference type="ARBA" id="ARBA00022679"/>
    </source>
</evidence>
<dbReference type="InterPro" id="IPR011712">
    <property type="entry name" value="Sig_transdc_His_kin_sub3_dim/P"/>
</dbReference>
<dbReference type="GO" id="GO:0005524">
    <property type="term" value="F:ATP binding"/>
    <property type="evidence" value="ECO:0007669"/>
    <property type="project" value="UniProtKB-KW"/>
</dbReference>
<feature type="transmembrane region" description="Helical" evidence="10">
    <location>
        <begin position="141"/>
        <end position="158"/>
    </location>
</feature>
<keyword evidence="10" id="KW-0472">Membrane</keyword>
<keyword evidence="14" id="KW-1185">Reference proteome</keyword>
<dbReference type="Proteomes" id="UP000669179">
    <property type="component" value="Unassembled WGS sequence"/>
</dbReference>
<dbReference type="SUPFAM" id="SSF55874">
    <property type="entry name" value="ATPase domain of HSP90 chaperone/DNA topoisomerase II/histidine kinase"/>
    <property type="match status" value="1"/>
</dbReference>